<accession>A0A9D1LDX9</accession>
<dbReference type="AlphaFoldDB" id="A0A9D1LDX9"/>
<sequence>MQTHKILLDTDPGIDDFFAMLLLADAQNVELCGVTAVAGNQVMDKIVRNARGIAALLGWTCPVAAGAAGPMCLPQITAGEVHGDTGLGHFPLPAPTAPLDARPAWELLYEQARALDGALEVLAIGPLTNLAVAFLAHPDLPRYLRRIVVMGGSTEWGNRGAYGEFNFYVDPHAAAVVFGAGVPIDMVGLNVTMQTGISDAEFDGIARLVGETGRAYSELLDFYRNIYRDNDLGFQIVAMHDSLAAALLMDEGVLDLRPAAVRIDCSPGPCRGRSLVDFASQTPNARVAVAVDRPRFWELVLHSLRRAQSDFRIQKSDVRC</sequence>
<evidence type="ECO:0000313" key="5">
    <source>
        <dbReference type="Proteomes" id="UP000824071"/>
    </source>
</evidence>
<protein>
    <submittedName>
        <fullName evidence="4">Nucleoside hydrolase</fullName>
    </submittedName>
</protein>
<name>A0A9D1LDX9_9FIRM</name>
<evidence type="ECO:0000313" key="4">
    <source>
        <dbReference type="EMBL" id="HIU35306.1"/>
    </source>
</evidence>
<dbReference type="InterPro" id="IPR001910">
    <property type="entry name" value="Inosine/uridine_hydrolase_dom"/>
</dbReference>
<evidence type="ECO:0000256" key="2">
    <source>
        <dbReference type="ARBA" id="ARBA00023295"/>
    </source>
</evidence>
<dbReference type="EMBL" id="DVMW01000015">
    <property type="protein sequence ID" value="HIU35306.1"/>
    <property type="molecule type" value="Genomic_DNA"/>
</dbReference>
<keyword evidence="2" id="KW-0326">Glycosidase</keyword>
<dbReference type="GO" id="GO:0006152">
    <property type="term" value="P:purine nucleoside catabolic process"/>
    <property type="evidence" value="ECO:0007669"/>
    <property type="project" value="TreeGrafter"/>
</dbReference>
<evidence type="ECO:0000259" key="3">
    <source>
        <dbReference type="Pfam" id="PF01156"/>
    </source>
</evidence>
<dbReference type="Gene3D" id="3.90.245.10">
    <property type="entry name" value="Ribonucleoside hydrolase-like"/>
    <property type="match status" value="1"/>
</dbReference>
<dbReference type="PANTHER" id="PTHR12304">
    <property type="entry name" value="INOSINE-URIDINE PREFERRING NUCLEOSIDE HYDROLASE"/>
    <property type="match status" value="1"/>
</dbReference>
<dbReference type="GO" id="GO:0008477">
    <property type="term" value="F:purine nucleosidase activity"/>
    <property type="evidence" value="ECO:0007669"/>
    <property type="project" value="TreeGrafter"/>
</dbReference>
<keyword evidence="1 4" id="KW-0378">Hydrolase</keyword>
<dbReference type="InterPro" id="IPR036452">
    <property type="entry name" value="Ribo_hydro-like"/>
</dbReference>
<reference evidence="4" key="2">
    <citation type="journal article" date="2021" name="PeerJ">
        <title>Extensive microbial diversity within the chicken gut microbiome revealed by metagenomics and culture.</title>
        <authorList>
            <person name="Gilroy R."/>
            <person name="Ravi A."/>
            <person name="Getino M."/>
            <person name="Pursley I."/>
            <person name="Horton D.L."/>
            <person name="Alikhan N.F."/>
            <person name="Baker D."/>
            <person name="Gharbi K."/>
            <person name="Hall N."/>
            <person name="Watson M."/>
            <person name="Adriaenssens E.M."/>
            <person name="Foster-Nyarko E."/>
            <person name="Jarju S."/>
            <person name="Secka A."/>
            <person name="Antonio M."/>
            <person name="Oren A."/>
            <person name="Chaudhuri R.R."/>
            <person name="La Ragione R."/>
            <person name="Hildebrand F."/>
            <person name="Pallen M.J."/>
        </authorList>
    </citation>
    <scope>NUCLEOTIDE SEQUENCE</scope>
    <source>
        <strain evidence="4">ChiGjej1B1-19959</strain>
    </source>
</reference>
<gene>
    <name evidence="4" type="ORF">IAC53_01690</name>
</gene>
<dbReference type="PANTHER" id="PTHR12304:SF4">
    <property type="entry name" value="URIDINE NUCLEOSIDASE"/>
    <property type="match status" value="1"/>
</dbReference>
<dbReference type="InterPro" id="IPR023186">
    <property type="entry name" value="IUNH"/>
</dbReference>
<dbReference type="Pfam" id="PF01156">
    <property type="entry name" value="IU_nuc_hydro"/>
    <property type="match status" value="1"/>
</dbReference>
<evidence type="ECO:0000256" key="1">
    <source>
        <dbReference type="ARBA" id="ARBA00022801"/>
    </source>
</evidence>
<reference evidence="4" key="1">
    <citation type="submission" date="2020-10" db="EMBL/GenBank/DDBJ databases">
        <authorList>
            <person name="Gilroy R."/>
        </authorList>
    </citation>
    <scope>NUCLEOTIDE SEQUENCE</scope>
    <source>
        <strain evidence="4">ChiGjej1B1-19959</strain>
    </source>
</reference>
<organism evidence="4 5">
    <name type="scientific">Candidatus Fimenecus excrementigallinarum</name>
    <dbReference type="NCBI Taxonomy" id="2840816"/>
    <lineage>
        <taxon>Bacteria</taxon>
        <taxon>Bacillati</taxon>
        <taxon>Bacillota</taxon>
        <taxon>Clostridia</taxon>
        <taxon>Candidatus Fimenecus</taxon>
    </lineage>
</organism>
<dbReference type="SUPFAM" id="SSF53590">
    <property type="entry name" value="Nucleoside hydrolase"/>
    <property type="match status" value="1"/>
</dbReference>
<dbReference type="GO" id="GO:0005829">
    <property type="term" value="C:cytosol"/>
    <property type="evidence" value="ECO:0007669"/>
    <property type="project" value="TreeGrafter"/>
</dbReference>
<proteinExistence type="predicted"/>
<feature type="domain" description="Inosine/uridine-preferring nucleoside hydrolase" evidence="3">
    <location>
        <begin position="6"/>
        <end position="298"/>
    </location>
</feature>
<dbReference type="Proteomes" id="UP000824071">
    <property type="component" value="Unassembled WGS sequence"/>
</dbReference>
<comment type="caution">
    <text evidence="4">The sequence shown here is derived from an EMBL/GenBank/DDBJ whole genome shotgun (WGS) entry which is preliminary data.</text>
</comment>